<accession>A0A078BCM7</accession>
<dbReference type="InterPro" id="IPR036568">
    <property type="entry name" value="GGCT-like_sf"/>
</dbReference>
<dbReference type="InParanoid" id="A0A078BCM7"/>
<dbReference type="OrthoDB" id="113620at2759"/>
<dbReference type="InterPro" id="IPR009288">
    <property type="entry name" value="AIG2-like_dom"/>
</dbReference>
<protein>
    <recommendedName>
        <fullName evidence="1">Gamma-glutamylcyclotransferase AIG2-like domain-containing protein</fullName>
    </recommendedName>
</protein>
<gene>
    <name evidence="2" type="primary">Contig11759.g12574</name>
    <name evidence="2" type="ORF">STYLEM_20110</name>
</gene>
<dbReference type="Pfam" id="PF06094">
    <property type="entry name" value="GGACT"/>
    <property type="match status" value="1"/>
</dbReference>
<dbReference type="Gene3D" id="3.10.490.10">
    <property type="entry name" value="Gamma-glutamyl cyclotransferase-like"/>
    <property type="match status" value="1"/>
</dbReference>
<feature type="domain" description="Gamma-glutamylcyclotransferase AIG2-like" evidence="1">
    <location>
        <begin position="4"/>
        <end position="112"/>
    </location>
</feature>
<evidence type="ECO:0000313" key="3">
    <source>
        <dbReference type="Proteomes" id="UP000039865"/>
    </source>
</evidence>
<evidence type="ECO:0000313" key="2">
    <source>
        <dbReference type="EMBL" id="CDW90962.1"/>
    </source>
</evidence>
<name>A0A078BCM7_STYLE</name>
<organism evidence="2 3">
    <name type="scientific">Stylonychia lemnae</name>
    <name type="common">Ciliate</name>
    <dbReference type="NCBI Taxonomy" id="5949"/>
    <lineage>
        <taxon>Eukaryota</taxon>
        <taxon>Sar</taxon>
        <taxon>Alveolata</taxon>
        <taxon>Ciliophora</taxon>
        <taxon>Intramacronucleata</taxon>
        <taxon>Spirotrichea</taxon>
        <taxon>Stichotrichia</taxon>
        <taxon>Sporadotrichida</taxon>
        <taxon>Oxytrichidae</taxon>
        <taxon>Stylonychinae</taxon>
        <taxon>Stylonychia</taxon>
    </lineage>
</organism>
<evidence type="ECO:0000259" key="1">
    <source>
        <dbReference type="Pfam" id="PF06094"/>
    </source>
</evidence>
<proteinExistence type="predicted"/>
<reference evidence="2 3" key="1">
    <citation type="submission" date="2014-06" db="EMBL/GenBank/DDBJ databases">
        <authorList>
            <person name="Swart Estienne"/>
        </authorList>
    </citation>
    <scope>NUCLEOTIDE SEQUENCE [LARGE SCALE GENOMIC DNA]</scope>
    <source>
        <strain evidence="2 3">130c</strain>
    </source>
</reference>
<sequence>MEQEKYIGSGHTLQKGILNLDGYIPFVNFDSPLYQIKGEVFQVGPKKLQELDRLEMLDMDGGYERDLIDIYLVTDDKDQRISDGKVVKAYIYTNIYHDMRVVREYVDEGDYKKFVMSQSQKKRDNMITDKIYFC</sequence>
<dbReference type="AlphaFoldDB" id="A0A078BCM7"/>
<keyword evidence="3" id="KW-1185">Reference proteome</keyword>
<dbReference type="Proteomes" id="UP000039865">
    <property type="component" value="Unassembled WGS sequence"/>
</dbReference>
<dbReference type="SUPFAM" id="SSF110857">
    <property type="entry name" value="Gamma-glutamyl cyclotransferase-like"/>
    <property type="match status" value="1"/>
</dbReference>
<dbReference type="EMBL" id="CCKQ01018956">
    <property type="protein sequence ID" value="CDW90962.1"/>
    <property type="molecule type" value="Genomic_DNA"/>
</dbReference>